<dbReference type="AlphaFoldDB" id="A0A2H0B5S2"/>
<comment type="caution">
    <text evidence="1">The sequence shown here is derived from an EMBL/GenBank/DDBJ whole genome shotgun (WGS) entry which is preliminary data.</text>
</comment>
<gene>
    <name evidence="1" type="ORF">COX09_02260</name>
</gene>
<evidence type="ECO:0000313" key="2">
    <source>
        <dbReference type="Proteomes" id="UP000231081"/>
    </source>
</evidence>
<reference evidence="1 2" key="1">
    <citation type="submission" date="2017-09" db="EMBL/GenBank/DDBJ databases">
        <title>Depth-based differentiation of microbial function through sediment-hosted aquifers and enrichment of novel symbionts in the deep terrestrial subsurface.</title>
        <authorList>
            <person name="Probst A.J."/>
            <person name="Ladd B."/>
            <person name="Jarett J.K."/>
            <person name="Geller-Mcgrath D.E."/>
            <person name="Sieber C.M."/>
            <person name="Emerson J.B."/>
            <person name="Anantharaman K."/>
            <person name="Thomas B.C."/>
            <person name="Malmstrom R."/>
            <person name="Stieglmeier M."/>
            <person name="Klingl A."/>
            <person name="Woyke T."/>
            <person name="Ryan C.M."/>
            <person name="Banfield J.F."/>
        </authorList>
    </citation>
    <scope>NUCLEOTIDE SEQUENCE [LARGE SCALE GENOMIC DNA]</scope>
    <source>
        <strain evidence="1">CG23_combo_of_CG06-09_8_20_14_all_47_9</strain>
    </source>
</reference>
<evidence type="ECO:0000313" key="1">
    <source>
        <dbReference type="EMBL" id="PIP52318.1"/>
    </source>
</evidence>
<name>A0A2H0B5S2_9BACT</name>
<dbReference type="InterPro" id="IPR036249">
    <property type="entry name" value="Thioredoxin-like_sf"/>
</dbReference>
<accession>A0A2H0B5S2</accession>
<sequence length="85" mass="9810">MLIDFYGKECPHCITMMPLVEKLEKEAGLKVEKYEVWHSEENAKKMEEYDKGRCGGVPFFINTDTDAVICGEASYKELKRWASIT</sequence>
<protein>
    <submittedName>
        <fullName evidence="1">Uncharacterized protein</fullName>
    </submittedName>
</protein>
<proteinExistence type="predicted"/>
<dbReference type="Proteomes" id="UP000231081">
    <property type="component" value="Unassembled WGS sequence"/>
</dbReference>
<dbReference type="EMBL" id="PCSQ01000057">
    <property type="protein sequence ID" value="PIP52318.1"/>
    <property type="molecule type" value="Genomic_DNA"/>
</dbReference>
<dbReference type="CDD" id="cd01659">
    <property type="entry name" value="TRX_superfamily"/>
    <property type="match status" value="1"/>
</dbReference>
<dbReference type="SUPFAM" id="SSF52833">
    <property type="entry name" value="Thioredoxin-like"/>
    <property type="match status" value="1"/>
</dbReference>
<organism evidence="1 2">
    <name type="scientific">Candidatus Beckwithbacteria bacterium CG23_combo_of_CG06-09_8_20_14_all_47_9</name>
    <dbReference type="NCBI Taxonomy" id="1974498"/>
    <lineage>
        <taxon>Bacteria</taxon>
        <taxon>Candidatus Beckwithiibacteriota</taxon>
    </lineage>
</organism>
<dbReference type="Gene3D" id="3.40.30.10">
    <property type="entry name" value="Glutaredoxin"/>
    <property type="match status" value="1"/>
</dbReference>